<proteinExistence type="inferred from homology"/>
<evidence type="ECO:0000256" key="1">
    <source>
        <dbReference type="ARBA" id="ARBA00004651"/>
    </source>
</evidence>
<feature type="transmembrane region" description="Helical" evidence="12">
    <location>
        <begin position="173"/>
        <end position="192"/>
    </location>
</feature>
<evidence type="ECO:0000313" key="13">
    <source>
        <dbReference type="EMBL" id="CAD7278510.1"/>
    </source>
</evidence>
<evidence type="ECO:0000256" key="4">
    <source>
        <dbReference type="ARBA" id="ARBA00022475"/>
    </source>
</evidence>
<evidence type="ECO:0000256" key="12">
    <source>
        <dbReference type="SAM" id="Phobius"/>
    </source>
</evidence>
<feature type="transmembrane region" description="Helical" evidence="12">
    <location>
        <begin position="97"/>
        <end position="120"/>
    </location>
</feature>
<sequence>MISKHSLTAVDYVIFVGSLLGALGIGIWGFIKAKMVGQKEADVENKATSTSGAEAEDLVVTKDLALIPVVLSLVASYQSAIMIIGNPAEIYAYGGEWLVAFFGVGLAIIGACYIYVPVMYPLNLSSSFQYFDVRYPGKEVRSVAACIYLLYMSLYMGVALFAPVVALSSMTGFPQWAAILIAGGICTIYSSLGGLRGVVWTDVFQITIMFVSLLSICTYGIVKAGGIVEVFEVCSKFDRLKVFKAILLNIPGIFVIVGIGNLMGFVLFANYATCDPILTGEIDQIDEILPFFMQDKMGQIAGMAGLFIASLFGGGLSTMSSGLNALASVAWEDGLKSTKWATSLSASNKVTLIRFLGFIFGLVAVGLAFMSSNLGSINQVNVTLTTTFAAPLMAMFLTSIFLPFVNKPGVLGGALVSFAVACWIGLGKFLHDLPAPIRIPSSIEDCNNSTDFMSQTHYYDNRLFNQNNSTNELSDVHTKDIYHVSYLLNVHFGLWSGVLATVFISIFTGGLKNTHKDSAAFHPWIRRFVKNTE</sequence>
<dbReference type="OrthoDB" id="6352050at2759"/>
<comment type="similarity">
    <text evidence="2 11">Belongs to the sodium:solute symporter (SSF) (TC 2.A.21) family.</text>
</comment>
<protein>
    <recommendedName>
        <fullName evidence="15">Sodium-coupled monocarboxylate transporter 1</fullName>
    </recommendedName>
</protein>
<feature type="transmembrane region" description="Helical" evidence="12">
    <location>
        <begin position="382"/>
        <end position="402"/>
    </location>
</feature>
<keyword evidence="10" id="KW-0739">Sodium transport</keyword>
<organism evidence="13">
    <name type="scientific">Notodromas monacha</name>
    <dbReference type="NCBI Taxonomy" id="399045"/>
    <lineage>
        <taxon>Eukaryota</taxon>
        <taxon>Metazoa</taxon>
        <taxon>Ecdysozoa</taxon>
        <taxon>Arthropoda</taxon>
        <taxon>Crustacea</taxon>
        <taxon>Oligostraca</taxon>
        <taxon>Ostracoda</taxon>
        <taxon>Podocopa</taxon>
        <taxon>Podocopida</taxon>
        <taxon>Cypridocopina</taxon>
        <taxon>Cypridoidea</taxon>
        <taxon>Cyprididae</taxon>
        <taxon>Notodromas</taxon>
    </lineage>
</organism>
<feature type="transmembrane region" description="Helical" evidence="12">
    <location>
        <begin position="140"/>
        <end position="161"/>
    </location>
</feature>
<feature type="transmembrane region" description="Helical" evidence="12">
    <location>
        <begin position="65"/>
        <end position="85"/>
    </location>
</feature>
<dbReference type="InterPro" id="IPR051163">
    <property type="entry name" value="Sodium:Solute_Symporter_SSF"/>
</dbReference>
<evidence type="ECO:0000256" key="2">
    <source>
        <dbReference type="ARBA" id="ARBA00006434"/>
    </source>
</evidence>
<reference evidence="13" key="1">
    <citation type="submission" date="2020-11" db="EMBL/GenBank/DDBJ databases">
        <authorList>
            <person name="Tran Van P."/>
        </authorList>
    </citation>
    <scope>NUCLEOTIDE SEQUENCE</scope>
</reference>
<feature type="transmembrane region" description="Helical" evidence="12">
    <location>
        <begin position="300"/>
        <end position="331"/>
    </location>
</feature>
<keyword evidence="4" id="KW-1003">Cell membrane</keyword>
<name>A0A7R9BQE5_9CRUS</name>
<evidence type="ECO:0000256" key="10">
    <source>
        <dbReference type="ARBA" id="ARBA00023201"/>
    </source>
</evidence>
<feature type="transmembrane region" description="Helical" evidence="12">
    <location>
        <begin position="409"/>
        <end position="426"/>
    </location>
</feature>
<keyword evidence="14" id="KW-1185">Reference proteome</keyword>
<dbReference type="PANTHER" id="PTHR42985">
    <property type="entry name" value="SODIUM-COUPLED MONOCARBOXYLATE TRANSPORTER"/>
    <property type="match status" value="1"/>
</dbReference>
<feature type="transmembrane region" description="Helical" evidence="12">
    <location>
        <begin position="204"/>
        <end position="222"/>
    </location>
</feature>
<feature type="transmembrane region" description="Helical" evidence="12">
    <location>
        <begin position="242"/>
        <end position="268"/>
    </location>
</feature>
<gene>
    <name evidence="13" type="ORF">NMOB1V02_LOCUS6210</name>
</gene>
<dbReference type="Proteomes" id="UP000678499">
    <property type="component" value="Unassembled WGS sequence"/>
</dbReference>
<evidence type="ECO:0000256" key="11">
    <source>
        <dbReference type="RuleBase" id="RU362091"/>
    </source>
</evidence>
<dbReference type="InterPro" id="IPR001734">
    <property type="entry name" value="Na/solute_symporter"/>
</dbReference>
<evidence type="ECO:0000256" key="6">
    <source>
        <dbReference type="ARBA" id="ARBA00022989"/>
    </source>
</evidence>
<evidence type="ECO:0000256" key="9">
    <source>
        <dbReference type="ARBA" id="ARBA00023136"/>
    </source>
</evidence>
<keyword evidence="8" id="KW-0406">Ion transport</keyword>
<keyword evidence="6 12" id="KW-1133">Transmembrane helix</keyword>
<evidence type="ECO:0000256" key="8">
    <source>
        <dbReference type="ARBA" id="ARBA00023065"/>
    </source>
</evidence>
<evidence type="ECO:0008006" key="15">
    <source>
        <dbReference type="Google" id="ProtNLM"/>
    </source>
</evidence>
<feature type="transmembrane region" description="Helical" evidence="12">
    <location>
        <begin position="492"/>
        <end position="511"/>
    </location>
</feature>
<feature type="transmembrane region" description="Helical" evidence="12">
    <location>
        <begin position="12"/>
        <end position="31"/>
    </location>
</feature>
<keyword evidence="7" id="KW-0915">Sodium</keyword>
<evidence type="ECO:0000256" key="7">
    <source>
        <dbReference type="ARBA" id="ARBA00023053"/>
    </source>
</evidence>
<keyword evidence="5 12" id="KW-0812">Transmembrane</keyword>
<feature type="transmembrane region" description="Helical" evidence="12">
    <location>
        <begin position="352"/>
        <end position="370"/>
    </location>
</feature>
<keyword evidence="9 12" id="KW-0472">Membrane</keyword>
<dbReference type="Gene3D" id="1.20.1730.10">
    <property type="entry name" value="Sodium/glucose cotransporter"/>
    <property type="match status" value="2"/>
</dbReference>
<evidence type="ECO:0000256" key="3">
    <source>
        <dbReference type="ARBA" id="ARBA00022448"/>
    </source>
</evidence>
<accession>A0A7R9BQE5</accession>
<evidence type="ECO:0000256" key="5">
    <source>
        <dbReference type="ARBA" id="ARBA00022692"/>
    </source>
</evidence>
<comment type="subcellular location">
    <subcellularLocation>
        <location evidence="1">Cell membrane</location>
        <topology evidence="1">Multi-pass membrane protein</topology>
    </subcellularLocation>
</comment>
<dbReference type="Pfam" id="PF00474">
    <property type="entry name" value="SSF"/>
    <property type="match status" value="2"/>
</dbReference>
<dbReference type="GO" id="GO:0015293">
    <property type="term" value="F:symporter activity"/>
    <property type="evidence" value="ECO:0007669"/>
    <property type="project" value="TreeGrafter"/>
</dbReference>
<dbReference type="EMBL" id="OA883290">
    <property type="protein sequence ID" value="CAD7278510.1"/>
    <property type="molecule type" value="Genomic_DNA"/>
</dbReference>
<dbReference type="EMBL" id="CAJPEX010001253">
    <property type="protein sequence ID" value="CAG0918662.1"/>
    <property type="molecule type" value="Genomic_DNA"/>
</dbReference>
<dbReference type="InterPro" id="IPR038377">
    <property type="entry name" value="Na/Glc_symporter_sf"/>
</dbReference>
<dbReference type="GO" id="GO:0005886">
    <property type="term" value="C:plasma membrane"/>
    <property type="evidence" value="ECO:0007669"/>
    <property type="project" value="UniProtKB-SubCell"/>
</dbReference>
<keyword evidence="3" id="KW-0813">Transport</keyword>
<dbReference type="PROSITE" id="PS50283">
    <property type="entry name" value="NA_SOLUT_SYMP_3"/>
    <property type="match status" value="1"/>
</dbReference>
<dbReference type="AlphaFoldDB" id="A0A7R9BQE5"/>
<evidence type="ECO:0000313" key="14">
    <source>
        <dbReference type="Proteomes" id="UP000678499"/>
    </source>
</evidence>
<dbReference type="GO" id="GO:0006814">
    <property type="term" value="P:sodium ion transport"/>
    <property type="evidence" value="ECO:0007669"/>
    <property type="project" value="UniProtKB-KW"/>
</dbReference>
<dbReference type="PANTHER" id="PTHR42985:SF40">
    <property type="entry name" value="LD47995P-RELATED"/>
    <property type="match status" value="1"/>
</dbReference>